<dbReference type="InterPro" id="IPR003646">
    <property type="entry name" value="SH3-like_bac-type"/>
</dbReference>
<evidence type="ECO:0000256" key="2">
    <source>
        <dbReference type="SAM" id="SignalP"/>
    </source>
</evidence>
<protein>
    <submittedName>
        <fullName evidence="4">SH3 domain-containing protein</fullName>
    </submittedName>
</protein>
<reference evidence="4 5" key="1">
    <citation type="submission" date="2019-11" db="EMBL/GenBank/DDBJ databases">
        <authorList>
            <person name="Zheng R.K."/>
            <person name="Sun C.M."/>
        </authorList>
    </citation>
    <scope>NUCLEOTIDE SEQUENCE [LARGE SCALE GENOMIC DNA]</scope>
    <source>
        <strain evidence="4 5">SRB007</strain>
    </source>
</reference>
<sequence>MQKVLSILFAALVAVLVTAPSALAFGEIRYPDRPLNLRKSRSPRSEWVGALHPGQKVRVAFLRDGWVAVFEPDETRATEAAAVGFSNIKYLKKSRTRVEPKPWGETMVTTRKLNVRSQPSTRGRKLMTLDAGVRVVVDFPEDDWFRLFPPDATIRSRMGGYGFSSSKYLEPAPAEPVAAPALKPVAQVEPEPAPEPVSKPVAEPVRPAPAAKADVSKPFSASWGKVLTLKRKVNLMSGRTTSSRLVRVLEPGETVRADFPENGWYAVFQENEPLRRKERALGYALQSLLEGGPDVEEPAPAPTRSTAPSAKPVDPAVDRTPSPDRGQTTLVIDRSKFKQGKRPDPTPNKTAHGYQYRLLEKSETRQYGETWITLKVFLATKKLPGIEGLEDFAATLWREHKRPAKNLAVLIYLPGMDTDDLSYGVIKFDEQKRIESWVRKTTLIGTDFL</sequence>
<dbReference type="EMBL" id="CP046400">
    <property type="protein sequence ID" value="QGY40693.1"/>
    <property type="molecule type" value="Genomic_DNA"/>
</dbReference>
<dbReference type="Pfam" id="PF08239">
    <property type="entry name" value="SH3_3"/>
    <property type="match status" value="1"/>
</dbReference>
<name>A0A6I6JK16_9BACT</name>
<feature type="domain" description="SH3b" evidence="3">
    <location>
        <begin position="113"/>
        <end position="170"/>
    </location>
</feature>
<keyword evidence="2" id="KW-0732">Signal</keyword>
<feature type="compositionally biased region" description="Basic and acidic residues" evidence="1">
    <location>
        <begin position="333"/>
        <end position="344"/>
    </location>
</feature>
<dbReference type="Gene3D" id="2.30.30.40">
    <property type="entry name" value="SH3 Domains"/>
    <property type="match status" value="1"/>
</dbReference>
<dbReference type="KEGG" id="psel:GM415_11345"/>
<evidence type="ECO:0000256" key="1">
    <source>
        <dbReference type="SAM" id="MobiDB-lite"/>
    </source>
</evidence>
<accession>A0A6I6JK16</accession>
<keyword evidence="5" id="KW-1185">Reference proteome</keyword>
<feature type="signal peptide" evidence="2">
    <location>
        <begin position="1"/>
        <end position="24"/>
    </location>
</feature>
<dbReference type="RefSeq" id="WP_158948238.1">
    <property type="nucleotide sequence ID" value="NZ_CP046400.1"/>
</dbReference>
<dbReference type="Proteomes" id="UP000428328">
    <property type="component" value="Chromosome"/>
</dbReference>
<feature type="region of interest" description="Disordered" evidence="1">
    <location>
        <begin position="291"/>
        <end position="352"/>
    </location>
</feature>
<evidence type="ECO:0000313" key="5">
    <source>
        <dbReference type="Proteomes" id="UP000428328"/>
    </source>
</evidence>
<proteinExistence type="predicted"/>
<organism evidence="4 5">
    <name type="scientific">Pseudodesulfovibrio cashew</name>
    <dbReference type="NCBI Taxonomy" id="2678688"/>
    <lineage>
        <taxon>Bacteria</taxon>
        <taxon>Pseudomonadati</taxon>
        <taxon>Thermodesulfobacteriota</taxon>
        <taxon>Desulfovibrionia</taxon>
        <taxon>Desulfovibrionales</taxon>
        <taxon>Desulfovibrionaceae</taxon>
    </lineage>
</organism>
<feature type="chain" id="PRO_5026105880" evidence="2">
    <location>
        <begin position="25"/>
        <end position="449"/>
    </location>
</feature>
<dbReference type="AlphaFoldDB" id="A0A6I6JK16"/>
<evidence type="ECO:0000313" key="4">
    <source>
        <dbReference type="EMBL" id="QGY40693.1"/>
    </source>
</evidence>
<evidence type="ECO:0000259" key="3">
    <source>
        <dbReference type="Pfam" id="PF08239"/>
    </source>
</evidence>
<gene>
    <name evidence="4" type="ORF">GM415_11345</name>
</gene>